<name>A0ABR0T5W9_AURPU</name>
<feature type="region of interest" description="Disordered" evidence="1">
    <location>
        <begin position="1"/>
        <end position="69"/>
    </location>
</feature>
<feature type="compositionally biased region" description="Polar residues" evidence="1">
    <location>
        <begin position="167"/>
        <end position="183"/>
    </location>
</feature>
<reference evidence="2 3" key="1">
    <citation type="submission" date="2023-11" db="EMBL/GenBank/DDBJ databases">
        <title>Draft genome sequence and annotation of the polyextremotolerant black yeast-like fungus Aureobasidium pullulans NRRL 62042.</title>
        <authorList>
            <person name="Dielentheis-Frenken M.R.E."/>
            <person name="Wibberg D."/>
            <person name="Blank L.M."/>
            <person name="Tiso T."/>
        </authorList>
    </citation>
    <scope>NUCLEOTIDE SEQUENCE [LARGE SCALE GENOMIC DNA]</scope>
    <source>
        <strain evidence="2 3">NRRL 62042</strain>
    </source>
</reference>
<dbReference type="Proteomes" id="UP001341245">
    <property type="component" value="Unassembled WGS sequence"/>
</dbReference>
<feature type="compositionally biased region" description="Low complexity" evidence="1">
    <location>
        <begin position="157"/>
        <end position="166"/>
    </location>
</feature>
<keyword evidence="3" id="KW-1185">Reference proteome</keyword>
<comment type="caution">
    <text evidence="2">The sequence shown here is derived from an EMBL/GenBank/DDBJ whole genome shotgun (WGS) entry which is preliminary data.</text>
</comment>
<feature type="region of interest" description="Disordered" evidence="1">
    <location>
        <begin position="263"/>
        <end position="608"/>
    </location>
</feature>
<evidence type="ECO:0000256" key="1">
    <source>
        <dbReference type="SAM" id="MobiDB-lite"/>
    </source>
</evidence>
<organism evidence="2 3">
    <name type="scientific">Aureobasidium pullulans</name>
    <name type="common">Black yeast</name>
    <name type="synonym">Pullularia pullulans</name>
    <dbReference type="NCBI Taxonomy" id="5580"/>
    <lineage>
        <taxon>Eukaryota</taxon>
        <taxon>Fungi</taxon>
        <taxon>Dikarya</taxon>
        <taxon>Ascomycota</taxon>
        <taxon>Pezizomycotina</taxon>
        <taxon>Dothideomycetes</taxon>
        <taxon>Dothideomycetidae</taxon>
        <taxon>Dothideales</taxon>
        <taxon>Saccotheciaceae</taxon>
        <taxon>Aureobasidium</taxon>
    </lineage>
</organism>
<feature type="region of interest" description="Disordered" evidence="1">
    <location>
        <begin position="157"/>
        <end position="183"/>
    </location>
</feature>
<feature type="compositionally biased region" description="Polar residues" evidence="1">
    <location>
        <begin position="539"/>
        <end position="550"/>
    </location>
</feature>
<dbReference type="EMBL" id="JASGXD010000023">
    <property type="protein sequence ID" value="KAK5999512.1"/>
    <property type="molecule type" value="Genomic_DNA"/>
</dbReference>
<sequence length="695" mass="77548">MGNQVIVPTGVNQNNEDVTTTTSTSSAATTQPRRSTRILENQKGQATTRSSTRSEPRAPRAPRPIDPIQRRKKAWPYKWETWRIDSVATELAMSDSEAVERLRTTTLDEFWKSDPQQTSLYEDALVVYDERARAAQPETVTSPEAGPSVQNNNMASLEAESSNSESTISAPETETESTLSHSNVAPADLEAVLALMSMRYGGNARGYIGYGATNGSMGLRVLNSAIVAPTNACRSIMLMDEIFESSAPVTGNGVSLSPIRIRQSSDMAGHSTRRKDKQPVNYRLSTLDRSTTSSDGHGNLNSTPEKGNNIFKLPSTVSRVAKPPSRPAKSASDISRESLTPQSLSIKKNSREDLELSTTLRRSKRKTTDGSVNEDETVALNKYDSPASPKKTQASCKRRKGDQSPMLLRSKRKVIRIEEEDDDETDGYSSPDKTTSDVTPEEGSRTRTLRRRSKRKIVQDSDDEDGNPSTNKNNGFKKAQTEETTEESPVRRRTKRKLARMNEDKDADFSLPDEDLPTTKRSKKAAKRAKTTTLDETFDTSSPDNNRLTPKNTKKTVNKSKKTSTEEDEEDEDDDEITTVKKPKQATKKSSLALVHPPTNLPLKASANTPGIPNDALALNEHFKKDTPCPLGVQLPVDRARTEWEWVPYNTRKIANANFNWADEQQRKDANRFRQQRIRRRLTEHGYIHDGRKNH</sequence>
<feature type="compositionally biased region" description="Low complexity" evidence="1">
    <location>
        <begin position="283"/>
        <end position="295"/>
    </location>
</feature>
<feature type="compositionally biased region" description="Polar residues" evidence="1">
    <location>
        <begin position="427"/>
        <end position="438"/>
    </location>
</feature>
<protein>
    <submittedName>
        <fullName evidence="2">Uncharacterized protein</fullName>
    </submittedName>
</protein>
<feature type="compositionally biased region" description="Polar residues" evidence="1">
    <location>
        <begin position="337"/>
        <end position="347"/>
    </location>
</feature>
<feature type="compositionally biased region" description="Acidic residues" evidence="1">
    <location>
        <begin position="566"/>
        <end position="577"/>
    </location>
</feature>
<feature type="compositionally biased region" description="Low complexity" evidence="1">
    <location>
        <begin position="19"/>
        <end position="30"/>
    </location>
</feature>
<feature type="compositionally biased region" description="Basic residues" evidence="1">
    <location>
        <begin position="552"/>
        <end position="562"/>
    </location>
</feature>
<evidence type="ECO:0000313" key="3">
    <source>
        <dbReference type="Proteomes" id="UP001341245"/>
    </source>
</evidence>
<feature type="compositionally biased region" description="Basic residues" evidence="1">
    <location>
        <begin position="520"/>
        <end position="530"/>
    </location>
</feature>
<proteinExistence type="predicted"/>
<gene>
    <name evidence="2" type="ORF">QM012_005365</name>
</gene>
<evidence type="ECO:0000313" key="2">
    <source>
        <dbReference type="EMBL" id="KAK5999512.1"/>
    </source>
</evidence>
<feature type="compositionally biased region" description="Basic residues" evidence="1">
    <location>
        <begin position="447"/>
        <end position="456"/>
    </location>
</feature>
<accession>A0ABR0T5W9</accession>